<dbReference type="Gene3D" id="1.20.1080.10">
    <property type="entry name" value="Glycerol uptake facilitator protein"/>
    <property type="match status" value="1"/>
</dbReference>
<dbReference type="STRING" id="105984.A0A427XE23"/>
<comment type="similarity">
    <text evidence="5">Belongs to the MIP/aquaporin (TC 1.A.8) family.</text>
</comment>
<reference evidence="8 9" key="1">
    <citation type="submission" date="2018-11" db="EMBL/GenBank/DDBJ databases">
        <title>Genome sequence of Apiotrichum porosum DSM 27194.</title>
        <authorList>
            <person name="Aliyu H."/>
            <person name="Gorte O."/>
            <person name="Ochsenreither K."/>
        </authorList>
    </citation>
    <scope>NUCLEOTIDE SEQUENCE [LARGE SCALE GENOMIC DNA]</scope>
    <source>
        <strain evidence="8 9">DSM 27194</strain>
    </source>
</reference>
<feature type="transmembrane region" description="Helical" evidence="7">
    <location>
        <begin position="255"/>
        <end position="274"/>
    </location>
</feature>
<dbReference type="OrthoDB" id="3222at2759"/>
<evidence type="ECO:0000256" key="6">
    <source>
        <dbReference type="SAM" id="MobiDB-lite"/>
    </source>
</evidence>
<keyword evidence="9" id="KW-1185">Reference proteome</keyword>
<evidence type="ECO:0008006" key="10">
    <source>
        <dbReference type="Google" id="ProtNLM"/>
    </source>
</evidence>
<dbReference type="Proteomes" id="UP000279236">
    <property type="component" value="Unassembled WGS sequence"/>
</dbReference>
<keyword evidence="5" id="KW-0813">Transport</keyword>
<evidence type="ECO:0000313" key="9">
    <source>
        <dbReference type="Proteomes" id="UP000279236"/>
    </source>
</evidence>
<feature type="transmembrane region" description="Helical" evidence="7">
    <location>
        <begin position="133"/>
        <end position="153"/>
    </location>
</feature>
<evidence type="ECO:0000256" key="2">
    <source>
        <dbReference type="ARBA" id="ARBA00022692"/>
    </source>
</evidence>
<evidence type="ECO:0000256" key="3">
    <source>
        <dbReference type="ARBA" id="ARBA00022989"/>
    </source>
</evidence>
<feature type="transmembrane region" description="Helical" evidence="7">
    <location>
        <begin position="174"/>
        <end position="192"/>
    </location>
</feature>
<evidence type="ECO:0000256" key="5">
    <source>
        <dbReference type="RuleBase" id="RU000477"/>
    </source>
</evidence>
<dbReference type="InterPro" id="IPR023271">
    <property type="entry name" value="Aquaporin-like"/>
</dbReference>
<dbReference type="InterPro" id="IPR000425">
    <property type="entry name" value="MIP"/>
</dbReference>
<comment type="caution">
    <text evidence="8">The sequence shown here is derived from an EMBL/GenBank/DDBJ whole genome shotgun (WGS) entry which is preliminary data.</text>
</comment>
<keyword evidence="2 5" id="KW-0812">Transmembrane</keyword>
<proteinExistence type="inferred from homology"/>
<keyword evidence="4 7" id="KW-0472">Membrane</keyword>
<feature type="transmembrane region" description="Helical" evidence="7">
    <location>
        <begin position="223"/>
        <end position="243"/>
    </location>
</feature>
<comment type="subcellular location">
    <subcellularLocation>
        <location evidence="1">Membrane</location>
        <topology evidence="1">Multi-pass membrane protein</topology>
    </subcellularLocation>
</comment>
<gene>
    <name evidence="8" type="ORF">EHS24_003734</name>
</gene>
<feature type="compositionally biased region" description="Pro residues" evidence="6">
    <location>
        <begin position="36"/>
        <end position="46"/>
    </location>
</feature>
<feature type="transmembrane region" description="Helical" evidence="7">
    <location>
        <begin position="91"/>
        <end position="113"/>
    </location>
</feature>
<organism evidence="8 9">
    <name type="scientific">Apiotrichum porosum</name>
    <dbReference type="NCBI Taxonomy" id="105984"/>
    <lineage>
        <taxon>Eukaryota</taxon>
        <taxon>Fungi</taxon>
        <taxon>Dikarya</taxon>
        <taxon>Basidiomycota</taxon>
        <taxon>Agaricomycotina</taxon>
        <taxon>Tremellomycetes</taxon>
        <taxon>Trichosporonales</taxon>
        <taxon>Trichosporonaceae</taxon>
        <taxon>Apiotrichum</taxon>
    </lineage>
</organism>
<evidence type="ECO:0000313" key="8">
    <source>
        <dbReference type="EMBL" id="RSH77105.1"/>
    </source>
</evidence>
<dbReference type="GO" id="GO:0016020">
    <property type="term" value="C:membrane"/>
    <property type="evidence" value="ECO:0007669"/>
    <property type="project" value="UniProtKB-SubCell"/>
</dbReference>
<feature type="region of interest" description="Disordered" evidence="6">
    <location>
        <begin position="1"/>
        <end position="48"/>
    </location>
</feature>
<evidence type="ECO:0000256" key="1">
    <source>
        <dbReference type="ARBA" id="ARBA00004141"/>
    </source>
</evidence>
<dbReference type="PRINTS" id="PR00783">
    <property type="entry name" value="MINTRINSICP"/>
</dbReference>
<dbReference type="EMBL" id="RSCE01000018">
    <property type="protein sequence ID" value="RSH77105.1"/>
    <property type="molecule type" value="Genomic_DNA"/>
</dbReference>
<dbReference type="GO" id="GO:0015267">
    <property type="term" value="F:channel activity"/>
    <property type="evidence" value="ECO:0007669"/>
    <property type="project" value="InterPro"/>
</dbReference>
<accession>A0A427XE23</accession>
<feature type="compositionally biased region" description="Polar residues" evidence="6">
    <location>
        <begin position="1"/>
        <end position="23"/>
    </location>
</feature>
<protein>
    <recommendedName>
        <fullName evidence="10">Aquaporin</fullName>
    </recommendedName>
</protein>
<dbReference type="RefSeq" id="XP_028472252.1">
    <property type="nucleotide sequence ID" value="XM_028619383.1"/>
</dbReference>
<keyword evidence="3 7" id="KW-1133">Transmembrane helix</keyword>
<evidence type="ECO:0000256" key="7">
    <source>
        <dbReference type="SAM" id="Phobius"/>
    </source>
</evidence>
<dbReference type="PANTHER" id="PTHR47002:SF2">
    <property type="entry name" value="AQUAPORIN AQPAE.A-LIKE"/>
    <property type="match status" value="1"/>
</dbReference>
<dbReference type="AlphaFoldDB" id="A0A427XE23"/>
<dbReference type="PANTHER" id="PTHR47002">
    <property type="entry name" value="AQUAPORIN-LIKE"/>
    <property type="match status" value="1"/>
</dbReference>
<evidence type="ECO:0000256" key="4">
    <source>
        <dbReference type="ARBA" id="ARBA00023136"/>
    </source>
</evidence>
<dbReference type="Pfam" id="PF00230">
    <property type="entry name" value="MIP"/>
    <property type="match status" value="1"/>
</dbReference>
<sequence length="282" mass="29678">MPVDMESQSQLRQRQPYSDSPNRNGAGDGDSAASQVPPPAPDPVPRAPAFAGRVGANLAFTDRNEVDQNPDAAQMQTLGQVLDVHGFRRPIYLRAAAIECWGTFLQVFLAGYIDTAFGTFTTSTSLAINITHSLTTALIISLFIYSTGIPTGGHMNPFITMATFMTGLCTLPRALYYIVGQLIGALAGGFFLKLGLGGSKYFFPDGIVGGCTMDFSQISPGEAFVLEFGVYSIVVFVAFGVGLEPRQGKTLGPALSPILVGVTVGLATFGTGSVHPGWSGAL</sequence>
<name>A0A427XE23_9TREE</name>
<dbReference type="SUPFAM" id="SSF81338">
    <property type="entry name" value="Aquaporin-like"/>
    <property type="match status" value="1"/>
</dbReference>
<dbReference type="GeneID" id="39588277"/>